<dbReference type="InterPro" id="IPR012337">
    <property type="entry name" value="RNaseH-like_sf"/>
</dbReference>
<dbReference type="GO" id="GO:0046983">
    <property type="term" value="F:protein dimerization activity"/>
    <property type="evidence" value="ECO:0007669"/>
    <property type="project" value="InterPro"/>
</dbReference>
<protein>
    <recommendedName>
        <fullName evidence="7">BED-type domain-containing protein</fullName>
    </recommendedName>
</protein>
<dbReference type="AlphaFoldDB" id="A0A8T0MQA5"/>
<keyword evidence="6" id="KW-1185">Reference proteome</keyword>
<dbReference type="Pfam" id="PF05699">
    <property type="entry name" value="Dimer_Tnp_hAT"/>
    <property type="match status" value="1"/>
</dbReference>
<feature type="compositionally biased region" description="Acidic residues" evidence="1">
    <location>
        <begin position="793"/>
        <end position="811"/>
    </location>
</feature>
<dbReference type="PANTHER" id="PTHR32166:SF74">
    <property type="entry name" value="OS05G0256350 PROTEIN"/>
    <property type="match status" value="1"/>
</dbReference>
<evidence type="ECO:0000313" key="6">
    <source>
        <dbReference type="Proteomes" id="UP000823388"/>
    </source>
</evidence>
<feature type="domain" description="HAT C-terminal dimerisation" evidence="4">
    <location>
        <begin position="641"/>
        <end position="706"/>
    </location>
</feature>
<evidence type="ECO:0000313" key="5">
    <source>
        <dbReference type="EMBL" id="KAG2538858.1"/>
    </source>
</evidence>
<feature type="compositionally biased region" description="Basic and acidic residues" evidence="1">
    <location>
        <begin position="48"/>
        <end position="57"/>
    </location>
</feature>
<evidence type="ECO:0000256" key="1">
    <source>
        <dbReference type="SAM" id="MobiDB-lite"/>
    </source>
</evidence>
<dbReference type="InterPro" id="IPR008906">
    <property type="entry name" value="HATC_C_dom"/>
</dbReference>
<evidence type="ECO:0008006" key="7">
    <source>
        <dbReference type="Google" id="ProtNLM"/>
    </source>
</evidence>
<evidence type="ECO:0000259" key="4">
    <source>
        <dbReference type="Pfam" id="PF05699"/>
    </source>
</evidence>
<accession>A0A8T0MQA5</accession>
<dbReference type="PANTHER" id="PTHR32166">
    <property type="entry name" value="OSJNBA0013A04.12 PROTEIN"/>
    <property type="match status" value="1"/>
</dbReference>
<evidence type="ECO:0000256" key="2">
    <source>
        <dbReference type="SAM" id="SignalP"/>
    </source>
</evidence>
<evidence type="ECO:0000259" key="3">
    <source>
        <dbReference type="Pfam" id="PF04937"/>
    </source>
</evidence>
<feature type="chain" id="PRO_5035775067" description="BED-type domain-containing protein" evidence="2">
    <location>
        <begin position="34"/>
        <end position="838"/>
    </location>
</feature>
<dbReference type="Proteomes" id="UP000823388">
    <property type="component" value="Chromosome 9N"/>
</dbReference>
<feature type="region of interest" description="Disordered" evidence="1">
    <location>
        <begin position="779"/>
        <end position="838"/>
    </location>
</feature>
<name>A0A8T0MQA5_PANVG</name>
<proteinExistence type="predicted"/>
<feature type="domain" description="DUF659" evidence="3">
    <location>
        <begin position="263"/>
        <end position="414"/>
    </location>
</feature>
<organism evidence="5 6">
    <name type="scientific">Panicum virgatum</name>
    <name type="common">Blackwell switchgrass</name>
    <dbReference type="NCBI Taxonomy" id="38727"/>
    <lineage>
        <taxon>Eukaryota</taxon>
        <taxon>Viridiplantae</taxon>
        <taxon>Streptophyta</taxon>
        <taxon>Embryophyta</taxon>
        <taxon>Tracheophyta</taxon>
        <taxon>Spermatophyta</taxon>
        <taxon>Magnoliopsida</taxon>
        <taxon>Liliopsida</taxon>
        <taxon>Poales</taxon>
        <taxon>Poaceae</taxon>
        <taxon>PACMAD clade</taxon>
        <taxon>Panicoideae</taxon>
        <taxon>Panicodae</taxon>
        <taxon>Paniceae</taxon>
        <taxon>Panicinae</taxon>
        <taxon>Panicum</taxon>
        <taxon>Panicum sect. Hiantes</taxon>
    </lineage>
</organism>
<dbReference type="EMBL" id="CM029054">
    <property type="protein sequence ID" value="KAG2538858.1"/>
    <property type="molecule type" value="Genomic_DNA"/>
</dbReference>
<gene>
    <name evidence="5" type="ORF">PVAP13_9NG430928</name>
</gene>
<dbReference type="Pfam" id="PF04937">
    <property type="entry name" value="DUF659"/>
    <property type="match status" value="1"/>
</dbReference>
<keyword evidence="2" id="KW-0732">Signal</keyword>
<dbReference type="SUPFAM" id="SSF53098">
    <property type="entry name" value="Ribonuclease H-like"/>
    <property type="match status" value="1"/>
</dbReference>
<comment type="caution">
    <text evidence="5">The sequence shown here is derived from an EMBL/GenBank/DDBJ whole genome shotgun (WGS) entry which is preliminary data.</text>
</comment>
<dbReference type="InterPro" id="IPR007021">
    <property type="entry name" value="DUF659"/>
</dbReference>
<feature type="signal peptide" evidence="2">
    <location>
        <begin position="1"/>
        <end position="33"/>
    </location>
</feature>
<reference evidence="5" key="1">
    <citation type="submission" date="2020-05" db="EMBL/GenBank/DDBJ databases">
        <title>WGS assembly of Panicum virgatum.</title>
        <authorList>
            <person name="Lovell J.T."/>
            <person name="Jenkins J."/>
            <person name="Shu S."/>
            <person name="Juenger T.E."/>
            <person name="Schmutz J."/>
        </authorList>
    </citation>
    <scope>NUCLEOTIDE SEQUENCE</scope>
    <source>
        <strain evidence="5">AP13</strain>
    </source>
</reference>
<feature type="region of interest" description="Disordered" evidence="1">
    <location>
        <begin position="38"/>
        <end position="57"/>
    </location>
</feature>
<sequence>MILLSIPCACALCCSLLICIALCFLMNCRQGMAATESPASVNGEYDPTTDKARKAKSDDPGWKYGYWANLSNRNEVTCILCGIPQKGGIKRLKQHIAGGYGDAKLCQSKNLTTTLRKEMREYLVQNKRKRSLFQDEEDEPTKVVEVADVEAEASAIHHPSSGTAAKQRRSTYQFTKAAPKAANKSFVEMLRKTPEEVVEERYSDSYQPTIGASLKPKEENDYVDMQWVLWFYECGISFNTAAAKQFQIAVEASIQYGSGYIPPTPYKLGEPLLKEAVKLTSTTRGDHEKAWNHYGCTLMSDGWTDRRGRHLINFLVNSPEGTYFLESVDASDEVHDANILAGLLEERIQKIGQDKVVQVVTDNGANYKAAGRLLMEKIPTMYWTPCAAHCLDLMLEDIGKLQAFKKPIARARRVTTFIYRHARILSTMREKTKGDLVRPAATQFATSFLTLKSLHKQKDPLKSLFVSEAWIGNKLAKTRAGQHVHDIVLSTEFWNSVEDCLRASGPLLIVLRVVDGDEKPAMPEVAALMKHAKEKIKLSFAVQSKRSLLRKIMDIIDRRWENQMNHPLYGAALFLNPGKFLALVAANDDAAVGDLKGSFLDVLGRMVENEETRKKIDAQANDYEKLRGPGFSNKIAIQNIESMNPIDWWCSYGGRAIELQRFARHIVSLCASSSGCERNWSTFEFIHTNKRNRLLHKRLNDIVFVSYNRKMKSRFQMRRQKKGKSFDPLVLENFDWDNEWADSLHVPTQGGRGCDCDLDLTWQEVDEAVGASHALQGRNLPRRARNSTSAQALDDDEEEADPHDDADVSDCEDARAGSSDEGQHNGAASIVDEFDDGY</sequence>